<feature type="compositionally biased region" description="Basic and acidic residues" evidence="1">
    <location>
        <begin position="57"/>
        <end position="72"/>
    </location>
</feature>
<feature type="compositionally biased region" description="Basic residues" evidence="1">
    <location>
        <begin position="87"/>
        <end position="101"/>
    </location>
</feature>
<dbReference type="Proteomes" id="UP000095284">
    <property type="component" value="Unplaced"/>
</dbReference>
<proteinExistence type="predicted"/>
<name>A0A1I7SSS6_BURXY</name>
<accession>A0A1I7SSS6</accession>
<sequence length="172" mass="19494">MKLVILLLFSFIIGYAVARPKVEEKDEKNPDNVGLTKMDSAEIESLKNVVDGPIPEAVDKDGLMKEEEPKVVEEDEEITTTTPAPKPKSKKRRKHRHHKKIVTTTAMPSEELMEDGEGDDDEEKGKKAKKEKPEDDWNSGENAKDFLDFAGPMPELNDFEHQLNMKEVKFSS</sequence>
<feature type="signal peptide" evidence="2">
    <location>
        <begin position="1"/>
        <end position="18"/>
    </location>
</feature>
<feature type="region of interest" description="Disordered" evidence="1">
    <location>
        <begin position="46"/>
        <end position="153"/>
    </location>
</feature>
<dbReference type="EMBL" id="CAJFDI010000003">
    <property type="protein sequence ID" value="CAD5221925.1"/>
    <property type="molecule type" value="Genomic_DNA"/>
</dbReference>
<dbReference type="WBParaSite" id="BXY_1609400.1">
    <property type="protein sequence ID" value="BXY_1609400.1"/>
    <property type="gene ID" value="BXY_1609400"/>
</dbReference>
<reference evidence="6" key="1">
    <citation type="submission" date="2016-11" db="UniProtKB">
        <authorList>
            <consortium name="WormBaseParasite"/>
        </authorList>
    </citation>
    <scope>IDENTIFICATION</scope>
</reference>
<keyword evidence="2" id="KW-0732">Signal</keyword>
<protein>
    <submittedName>
        <fullName evidence="3">(pine wood nematode) hypothetical protein</fullName>
    </submittedName>
</protein>
<feature type="compositionally biased region" description="Acidic residues" evidence="1">
    <location>
        <begin position="111"/>
        <end position="122"/>
    </location>
</feature>
<feature type="chain" id="PRO_5035399937" evidence="2">
    <location>
        <begin position="19"/>
        <end position="172"/>
    </location>
</feature>
<dbReference type="AlphaFoldDB" id="A0A1I7SSS6"/>
<evidence type="ECO:0000256" key="1">
    <source>
        <dbReference type="SAM" id="MobiDB-lite"/>
    </source>
</evidence>
<dbReference type="OrthoDB" id="10618165at2759"/>
<gene>
    <name evidence="3" type="ORF">BXYJ_LOCUS6921</name>
</gene>
<organism evidence="4 6">
    <name type="scientific">Bursaphelenchus xylophilus</name>
    <name type="common">Pinewood nematode worm</name>
    <name type="synonym">Aphelenchoides xylophilus</name>
    <dbReference type="NCBI Taxonomy" id="6326"/>
    <lineage>
        <taxon>Eukaryota</taxon>
        <taxon>Metazoa</taxon>
        <taxon>Ecdysozoa</taxon>
        <taxon>Nematoda</taxon>
        <taxon>Chromadorea</taxon>
        <taxon>Rhabditida</taxon>
        <taxon>Tylenchina</taxon>
        <taxon>Tylenchomorpha</taxon>
        <taxon>Aphelenchoidea</taxon>
        <taxon>Aphelenchoididae</taxon>
        <taxon>Bursaphelenchus</taxon>
    </lineage>
</organism>
<evidence type="ECO:0000313" key="3">
    <source>
        <dbReference type="EMBL" id="CAD5221925.1"/>
    </source>
</evidence>
<evidence type="ECO:0000313" key="6">
    <source>
        <dbReference type="WBParaSite" id="BXY_1609400.1"/>
    </source>
</evidence>
<reference evidence="3" key="2">
    <citation type="submission" date="2020-09" db="EMBL/GenBank/DDBJ databases">
        <authorList>
            <person name="Kikuchi T."/>
        </authorList>
    </citation>
    <scope>NUCLEOTIDE SEQUENCE</scope>
    <source>
        <strain evidence="3">Ka4C1</strain>
    </source>
</reference>
<dbReference type="EMBL" id="CAJFCV020000003">
    <property type="protein sequence ID" value="CAG9108896.1"/>
    <property type="molecule type" value="Genomic_DNA"/>
</dbReference>
<evidence type="ECO:0000313" key="5">
    <source>
        <dbReference type="Proteomes" id="UP000659654"/>
    </source>
</evidence>
<evidence type="ECO:0000256" key="2">
    <source>
        <dbReference type="SAM" id="SignalP"/>
    </source>
</evidence>
<dbReference type="Proteomes" id="UP000582659">
    <property type="component" value="Unassembled WGS sequence"/>
</dbReference>
<dbReference type="Proteomes" id="UP000659654">
    <property type="component" value="Unassembled WGS sequence"/>
</dbReference>
<keyword evidence="5" id="KW-1185">Reference proteome</keyword>
<evidence type="ECO:0000313" key="4">
    <source>
        <dbReference type="Proteomes" id="UP000095284"/>
    </source>
</evidence>